<proteinExistence type="predicted"/>
<dbReference type="EMBL" id="JAPNTZ010000017">
    <property type="protein sequence ID" value="MCY1143881.1"/>
    <property type="molecule type" value="Genomic_DNA"/>
</dbReference>
<dbReference type="RefSeq" id="WP_267568401.1">
    <property type="nucleotide sequence ID" value="NZ_JAPNTZ010000017.1"/>
</dbReference>
<evidence type="ECO:0000256" key="1">
    <source>
        <dbReference type="SAM" id="Phobius"/>
    </source>
</evidence>
<reference evidence="2" key="1">
    <citation type="submission" date="2022-11" db="EMBL/GenBank/DDBJ databases">
        <authorList>
            <person name="Somphong A."/>
            <person name="Phongsopitanun W."/>
        </authorList>
    </citation>
    <scope>NUCLEOTIDE SEQUENCE</scope>
    <source>
        <strain evidence="2">Pm04-4</strain>
    </source>
</reference>
<dbReference type="Proteomes" id="UP001151002">
    <property type="component" value="Unassembled WGS sequence"/>
</dbReference>
<name>A0ABT4BBM2_9ACTN</name>
<sequence>MFLQIIARPDPRLTAEALRHGLRRPVLLARLAGWALLGLALLLQLHGDGLNFTMLVAGVALAVVVPMFLLNGGVRRALRDASPTTVEISNDGVACSSVESRHAYAWNAFTNLDHLPGQIVLGLGAGRFVQIPTRGLTAEQIHQVLTTATAHGVPGRRSK</sequence>
<evidence type="ECO:0000313" key="3">
    <source>
        <dbReference type="Proteomes" id="UP001151002"/>
    </source>
</evidence>
<keyword evidence="1" id="KW-0812">Transmembrane</keyword>
<accession>A0ABT4BBM2</accession>
<comment type="caution">
    <text evidence="2">The sequence shown here is derived from an EMBL/GenBank/DDBJ whole genome shotgun (WGS) entry which is preliminary data.</text>
</comment>
<gene>
    <name evidence="2" type="ORF">OWR29_38280</name>
</gene>
<keyword evidence="3" id="KW-1185">Reference proteome</keyword>
<organism evidence="2 3">
    <name type="scientific">Paractinoplanes pyxinae</name>
    <dbReference type="NCBI Taxonomy" id="2997416"/>
    <lineage>
        <taxon>Bacteria</taxon>
        <taxon>Bacillati</taxon>
        <taxon>Actinomycetota</taxon>
        <taxon>Actinomycetes</taxon>
        <taxon>Micromonosporales</taxon>
        <taxon>Micromonosporaceae</taxon>
        <taxon>Paractinoplanes</taxon>
    </lineage>
</organism>
<feature type="transmembrane region" description="Helical" evidence="1">
    <location>
        <begin position="27"/>
        <end position="46"/>
    </location>
</feature>
<keyword evidence="1" id="KW-1133">Transmembrane helix</keyword>
<feature type="transmembrane region" description="Helical" evidence="1">
    <location>
        <begin position="52"/>
        <end position="70"/>
    </location>
</feature>
<protein>
    <submittedName>
        <fullName evidence="2">YcxB family protein</fullName>
    </submittedName>
</protein>
<evidence type="ECO:0000313" key="2">
    <source>
        <dbReference type="EMBL" id="MCY1143881.1"/>
    </source>
</evidence>
<keyword evidence="1" id="KW-0472">Membrane</keyword>